<protein>
    <submittedName>
        <fullName evidence="1">Uncharacterized protein</fullName>
    </submittedName>
</protein>
<dbReference type="EMBL" id="JQ245707">
    <property type="protein sequence ID" value="UTS51934.1"/>
    <property type="molecule type" value="Genomic_DNA"/>
</dbReference>
<name>A0ACD4B133_9CAUD</name>
<accession>A0ACD4B133</accession>
<sequence>MLHPIYTTSFEDMEMFAHNKKVAEKKAKMEKHLADPYNRIRYAYDFLGDWGEESNAKCMNSIYKLLSTDIDCECHY</sequence>
<keyword evidence="2" id="KW-1185">Reference proteome</keyword>
<evidence type="ECO:0000313" key="2">
    <source>
        <dbReference type="Proteomes" id="UP000007178"/>
    </source>
</evidence>
<dbReference type="Proteomes" id="UP000007178">
    <property type="component" value="Segment"/>
</dbReference>
<reference evidence="1 2" key="1">
    <citation type="journal article" date="2012" name="Proc. Natl. Acad. Sci. U.S.A.">
        <title>A novel lineage of myoviruses infecting cyanobacteria is widespread in the oceans.</title>
        <authorList>
            <person name="Sabehi G."/>
            <person name="Shaulov L."/>
            <person name="Silver D.H."/>
            <person name="Yanai I."/>
            <person name="Harel A."/>
            <person name="Lindell D."/>
        </authorList>
    </citation>
    <scope>NUCLEOTIDE SEQUENCE [LARGE SCALE GENOMIC DNA]</scope>
</reference>
<organism evidence="1 2">
    <name type="scientific">Cyanophage S-TIM5</name>
    <dbReference type="NCBI Taxonomy" id="1137745"/>
    <lineage>
        <taxon>Viruses</taxon>
        <taxon>Duplodnaviria</taxon>
        <taxon>Heunggongvirae</taxon>
        <taxon>Uroviricota</taxon>
        <taxon>Caudoviricetes</taxon>
        <taxon>Aurunvirus</taxon>
        <taxon>Aurunvirus STIM5</taxon>
    </lineage>
</organism>
<evidence type="ECO:0000313" key="1">
    <source>
        <dbReference type="EMBL" id="UTS51934.1"/>
    </source>
</evidence>
<proteinExistence type="predicted"/>